<dbReference type="SUPFAM" id="SSF52540">
    <property type="entry name" value="P-loop containing nucleoside triphosphate hydrolases"/>
    <property type="match status" value="1"/>
</dbReference>
<dbReference type="InterPro" id="IPR047610">
    <property type="entry name" value="ImuA_translesion"/>
</dbReference>
<dbReference type="InterPro" id="IPR017166">
    <property type="entry name" value="UCP037290"/>
</dbReference>
<dbReference type="Proteomes" id="UP000291562">
    <property type="component" value="Chromosome"/>
</dbReference>
<dbReference type="InterPro" id="IPR027417">
    <property type="entry name" value="P-loop_NTPase"/>
</dbReference>
<dbReference type="PIRSF" id="PIRSF037290">
    <property type="entry name" value="UCP037290"/>
    <property type="match status" value="1"/>
</dbReference>
<dbReference type="KEGG" id="xbc:ELE36_05760"/>
<sequence>MKMNATFAHTPIRRPSAALVQMHARARDGLPTGWSQLDTLLPGGGWPAGGLTEMLNARGSVDAMSLLLPALAALTHTARRVVLIEPPTLPWLQNLRQQGIRSEFLHVIKNEAQADSWSAEQYLRTGCAAAVVLWAHPNDALRLRGLQQAAAAGASHAFVIRDIDQAQQISPADLRVAVGRDERGIAVNVLRCRGLHKPAMVVLPANNY</sequence>
<dbReference type="AlphaFoldDB" id="A0A411HHA8"/>
<protein>
    <submittedName>
        <fullName evidence="1">Translesion DNA synthesis-associated protein ImuA</fullName>
    </submittedName>
</protein>
<reference evidence="1 2" key="1">
    <citation type="submission" date="2019-01" db="EMBL/GenBank/DDBJ databases">
        <title>Pseudolysobacter antarctica gen. nov., sp. nov., isolated from Fildes Peninsula, Antarctica.</title>
        <authorList>
            <person name="Wei Z."/>
            <person name="Peng F."/>
        </authorList>
    </citation>
    <scope>NUCLEOTIDE SEQUENCE [LARGE SCALE GENOMIC DNA]</scope>
    <source>
        <strain evidence="1 2">AQ6-296</strain>
    </source>
</reference>
<dbReference type="Gene3D" id="3.40.50.300">
    <property type="entry name" value="P-loop containing nucleotide triphosphate hydrolases"/>
    <property type="match status" value="1"/>
</dbReference>
<keyword evidence="2" id="KW-1185">Reference proteome</keyword>
<accession>A0A411HHA8</accession>
<evidence type="ECO:0000313" key="2">
    <source>
        <dbReference type="Proteomes" id="UP000291562"/>
    </source>
</evidence>
<proteinExistence type="predicted"/>
<gene>
    <name evidence="1" type="primary">imuA</name>
    <name evidence="1" type="ORF">ELE36_05760</name>
</gene>
<organism evidence="1 2">
    <name type="scientific">Pseudolysobacter antarcticus</name>
    <dbReference type="NCBI Taxonomy" id="2511995"/>
    <lineage>
        <taxon>Bacteria</taxon>
        <taxon>Pseudomonadati</taxon>
        <taxon>Pseudomonadota</taxon>
        <taxon>Gammaproteobacteria</taxon>
        <taxon>Lysobacterales</taxon>
        <taxon>Rhodanobacteraceae</taxon>
        <taxon>Pseudolysobacter</taxon>
    </lineage>
</organism>
<evidence type="ECO:0000313" key="1">
    <source>
        <dbReference type="EMBL" id="QBB69909.1"/>
    </source>
</evidence>
<dbReference type="EMBL" id="CP035704">
    <property type="protein sequence ID" value="QBB69909.1"/>
    <property type="molecule type" value="Genomic_DNA"/>
</dbReference>
<name>A0A411HHA8_9GAMM</name>
<dbReference type="NCBIfam" id="NF033429">
    <property type="entry name" value="ImuA_translesion"/>
    <property type="match status" value="1"/>
</dbReference>